<evidence type="ECO:0000256" key="1">
    <source>
        <dbReference type="ARBA" id="ARBA00023016"/>
    </source>
</evidence>
<comment type="caution">
    <text evidence="5">The sequence shown here is derived from an EMBL/GenBank/DDBJ whole genome shotgun (WGS) entry which is preliminary data.</text>
</comment>
<dbReference type="SUPFAM" id="SSF49764">
    <property type="entry name" value="HSP20-like chaperones"/>
    <property type="match status" value="1"/>
</dbReference>
<dbReference type="PANTHER" id="PTHR47062:SF1">
    <property type="entry name" value="SMALL HEAT SHOCK PROTEIN IBPA"/>
    <property type="match status" value="1"/>
</dbReference>
<evidence type="ECO:0000313" key="6">
    <source>
        <dbReference type="Proteomes" id="UP000773614"/>
    </source>
</evidence>
<dbReference type="PROSITE" id="PS01031">
    <property type="entry name" value="SHSP"/>
    <property type="match status" value="1"/>
</dbReference>
<evidence type="ECO:0000259" key="4">
    <source>
        <dbReference type="PROSITE" id="PS01031"/>
    </source>
</evidence>
<keyword evidence="1" id="KW-0346">Stress response</keyword>
<dbReference type="OrthoDB" id="9810618at2"/>
<dbReference type="Proteomes" id="UP000773614">
    <property type="component" value="Unassembled WGS sequence"/>
</dbReference>
<protein>
    <submittedName>
        <fullName evidence="5">Hsp20 family protein</fullName>
    </submittedName>
</protein>
<dbReference type="Gene3D" id="2.60.40.790">
    <property type="match status" value="1"/>
</dbReference>
<evidence type="ECO:0000256" key="2">
    <source>
        <dbReference type="PROSITE-ProRule" id="PRU00285"/>
    </source>
</evidence>
<dbReference type="InterPro" id="IPR002068">
    <property type="entry name" value="A-crystallin/Hsp20_dom"/>
</dbReference>
<organism evidence="5 6">
    <name type="scientific">Propylenella binzhouense</name>
    <dbReference type="NCBI Taxonomy" id="2555902"/>
    <lineage>
        <taxon>Bacteria</taxon>
        <taxon>Pseudomonadati</taxon>
        <taxon>Pseudomonadota</taxon>
        <taxon>Alphaproteobacteria</taxon>
        <taxon>Hyphomicrobiales</taxon>
        <taxon>Propylenellaceae</taxon>
        <taxon>Propylenella</taxon>
    </lineage>
</organism>
<sequence length="166" mass="18638">MEDRIMRQFDPNPLYRQTVGFDRLFRMLDTLGNVDATAPTYPPYNIERTGENAYRITMAVAGFGEGDLDIESKENVLTVKGDKKESAEENGREVLYRGIAARAFERRFQLADHVEVRGASLENGLLHIELVREIPETMKPRKISIGGQTARQIDATANKPVEAKAA</sequence>
<reference evidence="5" key="1">
    <citation type="submission" date="2019-03" db="EMBL/GenBank/DDBJ databases">
        <title>Afifella sp. nov., isolated from activated sludge.</title>
        <authorList>
            <person name="Li Q."/>
            <person name="Liu Y."/>
        </authorList>
    </citation>
    <scope>NUCLEOTIDE SEQUENCE</scope>
    <source>
        <strain evidence="5">L72</strain>
    </source>
</reference>
<dbReference type="AlphaFoldDB" id="A0A964T5F2"/>
<comment type="similarity">
    <text evidence="2 3">Belongs to the small heat shock protein (HSP20) family.</text>
</comment>
<dbReference type="PANTHER" id="PTHR47062">
    <property type="match status" value="1"/>
</dbReference>
<dbReference type="InterPro" id="IPR008978">
    <property type="entry name" value="HSP20-like_chaperone"/>
</dbReference>
<proteinExistence type="inferred from homology"/>
<feature type="domain" description="SHSP" evidence="4">
    <location>
        <begin position="35"/>
        <end position="148"/>
    </location>
</feature>
<dbReference type="InterPro" id="IPR037913">
    <property type="entry name" value="ACD_IbpA/B"/>
</dbReference>
<keyword evidence="6" id="KW-1185">Reference proteome</keyword>
<dbReference type="CDD" id="cd06470">
    <property type="entry name" value="ACD_IbpA-B_like"/>
    <property type="match status" value="1"/>
</dbReference>
<name>A0A964T5F2_9HYPH</name>
<dbReference type="Pfam" id="PF00011">
    <property type="entry name" value="HSP20"/>
    <property type="match status" value="1"/>
</dbReference>
<evidence type="ECO:0000313" key="5">
    <source>
        <dbReference type="EMBL" id="MYZ48750.1"/>
    </source>
</evidence>
<gene>
    <name evidence="5" type="ORF">E4O86_13620</name>
</gene>
<accession>A0A964T5F2</accession>
<evidence type="ECO:0000256" key="3">
    <source>
        <dbReference type="RuleBase" id="RU003616"/>
    </source>
</evidence>
<dbReference type="EMBL" id="SPKJ01000047">
    <property type="protein sequence ID" value="MYZ48750.1"/>
    <property type="molecule type" value="Genomic_DNA"/>
</dbReference>